<proteinExistence type="predicted"/>
<accession>A0A816YXD0</accession>
<name>A0A816YXD0_BRANA</name>
<dbReference type="AlphaFoldDB" id="A0A816YXD0"/>
<feature type="non-terminal residue" evidence="1">
    <location>
        <position position="1"/>
    </location>
</feature>
<reference evidence="1" key="1">
    <citation type="submission" date="2021-01" db="EMBL/GenBank/DDBJ databases">
        <authorList>
            <consortium name="Genoscope - CEA"/>
            <person name="William W."/>
        </authorList>
    </citation>
    <scope>NUCLEOTIDE SEQUENCE</scope>
</reference>
<organism evidence="1">
    <name type="scientific">Brassica napus</name>
    <name type="common">Rape</name>
    <dbReference type="NCBI Taxonomy" id="3708"/>
    <lineage>
        <taxon>Eukaryota</taxon>
        <taxon>Viridiplantae</taxon>
        <taxon>Streptophyta</taxon>
        <taxon>Embryophyta</taxon>
        <taxon>Tracheophyta</taxon>
        <taxon>Spermatophyta</taxon>
        <taxon>Magnoliopsida</taxon>
        <taxon>eudicotyledons</taxon>
        <taxon>Gunneridae</taxon>
        <taxon>Pentapetalae</taxon>
        <taxon>rosids</taxon>
        <taxon>malvids</taxon>
        <taxon>Brassicales</taxon>
        <taxon>Brassicaceae</taxon>
        <taxon>Brassiceae</taxon>
        <taxon>Brassica</taxon>
    </lineage>
</organism>
<gene>
    <name evidence="1" type="ORF">DARMORV10_A07P19350.1</name>
</gene>
<dbReference type="Proteomes" id="UP001295469">
    <property type="component" value="Chromosome A07"/>
</dbReference>
<dbReference type="EMBL" id="HG994361">
    <property type="protein sequence ID" value="CAF2165584.1"/>
    <property type="molecule type" value="Genomic_DNA"/>
</dbReference>
<evidence type="ECO:0000313" key="1">
    <source>
        <dbReference type="EMBL" id="CAF2165584.1"/>
    </source>
</evidence>
<sequence length="247" mass="28179">AACFSRSQQSTRMSRKLLLDQSSEIVSQQLCDGCGMLFRELSRFVLERCICSHKGLTDSIYPHGNQSYLAQQKGKCSCKYISGGIFKVKARRLCSARRAKVLPVSVLISKLLVLLCCRDLMLQKLLDFGEVKISYISFFDIKKHETVNSRWDLELGQEQMRLVKRPSTGNYFSQAPFPPFMSKGLCQSKINLDVQASEVFLKDGKFFYKNSGDMLQTSSMKDSDPQKFWCSAHQKCYMFGRRGSFNS</sequence>
<protein>
    <submittedName>
        <fullName evidence="1">(rape) hypothetical protein</fullName>
    </submittedName>
</protein>